<dbReference type="Proteomes" id="UP000282957">
    <property type="component" value="Unassembled WGS sequence"/>
</dbReference>
<evidence type="ECO:0000313" key="2">
    <source>
        <dbReference type="Proteomes" id="UP000282957"/>
    </source>
</evidence>
<reference evidence="1 2" key="1">
    <citation type="submission" date="2019-01" db="EMBL/GenBank/DDBJ databases">
        <authorList>
            <person name="Chen W.-M."/>
        </authorList>
    </citation>
    <scope>NUCLEOTIDE SEQUENCE [LARGE SCALE GENOMIC DNA]</scope>
    <source>
        <strain evidence="1 2">CCP-6</strain>
    </source>
</reference>
<dbReference type="EMBL" id="SACL01000015">
    <property type="protein sequence ID" value="RVT89983.1"/>
    <property type="molecule type" value="Genomic_DNA"/>
</dbReference>
<name>A0A437LX86_9PROT</name>
<gene>
    <name evidence="1" type="ORF">EOD42_24120</name>
</gene>
<evidence type="ECO:0000313" key="1">
    <source>
        <dbReference type="EMBL" id="RVT89983.1"/>
    </source>
</evidence>
<protein>
    <submittedName>
        <fullName evidence="1">Uncharacterized protein</fullName>
    </submittedName>
</protein>
<accession>A0A437LX86</accession>
<keyword evidence="2" id="KW-1185">Reference proteome</keyword>
<proteinExistence type="predicted"/>
<dbReference type="RefSeq" id="WP_127790165.1">
    <property type="nucleotide sequence ID" value="NZ_SACL01000015.1"/>
</dbReference>
<dbReference type="AlphaFoldDB" id="A0A437LX86"/>
<sequence>MSVTVRAAAAQHSRETVAVWRTAPDISVMALLETGSLGLAAMPEPGPPVEGLKPRLPSRLLSGWSSGRVGTYDRSHGPLSRHPI</sequence>
<organism evidence="1 2">
    <name type="scientific">Rhodovarius crocodyli</name>
    <dbReference type="NCBI Taxonomy" id="1979269"/>
    <lineage>
        <taxon>Bacteria</taxon>
        <taxon>Pseudomonadati</taxon>
        <taxon>Pseudomonadota</taxon>
        <taxon>Alphaproteobacteria</taxon>
        <taxon>Acetobacterales</taxon>
        <taxon>Roseomonadaceae</taxon>
        <taxon>Rhodovarius</taxon>
    </lineage>
</organism>
<comment type="caution">
    <text evidence="1">The sequence shown here is derived from an EMBL/GenBank/DDBJ whole genome shotgun (WGS) entry which is preliminary data.</text>
</comment>